<name>A0A6C0H1G0_9ZZZZ</name>
<dbReference type="AlphaFoldDB" id="A0A6C0H1G0"/>
<proteinExistence type="predicted"/>
<organism evidence="1">
    <name type="scientific">viral metagenome</name>
    <dbReference type="NCBI Taxonomy" id="1070528"/>
    <lineage>
        <taxon>unclassified sequences</taxon>
        <taxon>metagenomes</taxon>
        <taxon>organismal metagenomes</taxon>
    </lineage>
</organism>
<dbReference type="EMBL" id="MN739849">
    <property type="protein sequence ID" value="QHT74381.1"/>
    <property type="molecule type" value="Genomic_DNA"/>
</dbReference>
<evidence type="ECO:0000313" key="1">
    <source>
        <dbReference type="EMBL" id="QHT74381.1"/>
    </source>
</evidence>
<sequence>MSDKNIDVGEIYQNALKDPSLFSTIDIDKMLDSIENEKNDYLENKTMDSVTQEICEKISDLPIPDESKENICKKLIGYRYVDEIHELHKGKITSWIRIKKSAAQELLERQIKGSENTYTIQPKLSGTGILVNIKFADRGTNVVISNPPNHRFTQYRFDDCLTFQKMTEEEQLILMAYEYLDKES</sequence>
<protein>
    <submittedName>
        <fullName evidence="1">Uncharacterized protein</fullName>
    </submittedName>
</protein>
<accession>A0A6C0H1G0</accession>
<reference evidence="1" key="1">
    <citation type="journal article" date="2020" name="Nature">
        <title>Giant virus diversity and host interactions through global metagenomics.</title>
        <authorList>
            <person name="Schulz F."/>
            <person name="Roux S."/>
            <person name="Paez-Espino D."/>
            <person name="Jungbluth S."/>
            <person name="Walsh D.A."/>
            <person name="Denef V.J."/>
            <person name="McMahon K.D."/>
            <person name="Konstantinidis K.T."/>
            <person name="Eloe-Fadrosh E.A."/>
            <person name="Kyrpides N.C."/>
            <person name="Woyke T."/>
        </authorList>
    </citation>
    <scope>NUCLEOTIDE SEQUENCE</scope>
    <source>
        <strain evidence="1">GVMAG-M-3300023179-59</strain>
    </source>
</reference>